<keyword evidence="4" id="KW-1185">Reference proteome</keyword>
<feature type="chain" id="PRO_5032758812" description="Secreted protein" evidence="2">
    <location>
        <begin position="26"/>
        <end position="75"/>
    </location>
</feature>
<evidence type="ECO:0008006" key="5">
    <source>
        <dbReference type="Google" id="ProtNLM"/>
    </source>
</evidence>
<keyword evidence="2" id="KW-0732">Signal</keyword>
<dbReference type="AlphaFoldDB" id="A0A834XKP1"/>
<feature type="compositionally biased region" description="Basic and acidic residues" evidence="1">
    <location>
        <begin position="28"/>
        <end position="37"/>
    </location>
</feature>
<evidence type="ECO:0000256" key="1">
    <source>
        <dbReference type="SAM" id="MobiDB-lite"/>
    </source>
</evidence>
<name>A0A834XKP1_APHGI</name>
<organism evidence="3 4">
    <name type="scientific">Aphidius gifuensis</name>
    <name type="common">Parasitoid wasp</name>
    <dbReference type="NCBI Taxonomy" id="684658"/>
    <lineage>
        <taxon>Eukaryota</taxon>
        <taxon>Metazoa</taxon>
        <taxon>Ecdysozoa</taxon>
        <taxon>Arthropoda</taxon>
        <taxon>Hexapoda</taxon>
        <taxon>Insecta</taxon>
        <taxon>Pterygota</taxon>
        <taxon>Neoptera</taxon>
        <taxon>Endopterygota</taxon>
        <taxon>Hymenoptera</taxon>
        <taxon>Apocrita</taxon>
        <taxon>Ichneumonoidea</taxon>
        <taxon>Braconidae</taxon>
        <taxon>Aphidiinae</taxon>
        <taxon>Aphidius</taxon>
    </lineage>
</organism>
<gene>
    <name evidence="3" type="ORF">HCN44_001190</name>
</gene>
<evidence type="ECO:0000256" key="2">
    <source>
        <dbReference type="SAM" id="SignalP"/>
    </source>
</evidence>
<dbReference type="Proteomes" id="UP000639338">
    <property type="component" value="Unassembled WGS sequence"/>
</dbReference>
<dbReference type="EMBL" id="JACMRX010000005">
    <property type="protein sequence ID" value="KAF7988617.1"/>
    <property type="molecule type" value="Genomic_DNA"/>
</dbReference>
<feature type="region of interest" description="Disordered" evidence="1">
    <location>
        <begin position="28"/>
        <end position="56"/>
    </location>
</feature>
<evidence type="ECO:0000313" key="4">
    <source>
        <dbReference type="Proteomes" id="UP000639338"/>
    </source>
</evidence>
<evidence type="ECO:0000313" key="3">
    <source>
        <dbReference type="EMBL" id="KAF7988617.1"/>
    </source>
</evidence>
<feature type="signal peptide" evidence="2">
    <location>
        <begin position="1"/>
        <end position="25"/>
    </location>
</feature>
<protein>
    <recommendedName>
        <fullName evidence="5">Secreted protein</fullName>
    </recommendedName>
</protein>
<accession>A0A834XKP1</accession>
<reference evidence="3 4" key="1">
    <citation type="submission" date="2020-08" db="EMBL/GenBank/DDBJ databases">
        <title>Aphidius gifuensis genome sequencing and assembly.</title>
        <authorList>
            <person name="Du Z."/>
        </authorList>
    </citation>
    <scope>NUCLEOTIDE SEQUENCE [LARGE SCALE GENOMIC DNA]</scope>
    <source>
        <strain evidence="3">YNYX2018</strain>
        <tissue evidence="3">Adults</tissue>
    </source>
</reference>
<proteinExistence type="predicted"/>
<sequence length="75" mass="8729">MFLFTKTPWAILALIIVIMSLQMKSFESRPEGEKMPDVDYTDDNIENIPDPESKPMEFVREHPDVEVKIDTENDT</sequence>
<comment type="caution">
    <text evidence="3">The sequence shown here is derived from an EMBL/GenBank/DDBJ whole genome shotgun (WGS) entry which is preliminary data.</text>
</comment>